<dbReference type="SUPFAM" id="SSF49303">
    <property type="entry name" value="beta-Galactosidase/glucuronidase domain"/>
    <property type="match status" value="2"/>
</dbReference>
<dbReference type="SMART" id="SM01038">
    <property type="entry name" value="Bgal_small_N"/>
    <property type="match status" value="1"/>
</dbReference>
<dbReference type="Gene3D" id="2.60.40.10">
    <property type="entry name" value="Immunoglobulins"/>
    <property type="match status" value="2"/>
</dbReference>
<evidence type="ECO:0000256" key="5">
    <source>
        <dbReference type="ARBA" id="ARBA00023295"/>
    </source>
</evidence>
<dbReference type="AlphaFoldDB" id="A0A6C2U934"/>
<evidence type="ECO:0000313" key="10">
    <source>
        <dbReference type="EMBL" id="VGO16399.1"/>
    </source>
</evidence>
<dbReference type="PRINTS" id="PR00132">
    <property type="entry name" value="GLHYDRLASE2"/>
</dbReference>
<dbReference type="Pfam" id="PF00703">
    <property type="entry name" value="Glyco_hydro_2"/>
    <property type="match status" value="1"/>
</dbReference>
<dbReference type="PANTHER" id="PTHR46323:SF2">
    <property type="entry name" value="BETA-GALACTOSIDASE"/>
    <property type="match status" value="1"/>
</dbReference>
<dbReference type="PANTHER" id="PTHR46323">
    <property type="entry name" value="BETA-GALACTOSIDASE"/>
    <property type="match status" value="1"/>
</dbReference>
<evidence type="ECO:0000256" key="8">
    <source>
        <dbReference type="SAM" id="SignalP"/>
    </source>
</evidence>
<dbReference type="Gene3D" id="2.70.98.10">
    <property type="match status" value="1"/>
</dbReference>
<dbReference type="GO" id="GO:0030246">
    <property type="term" value="F:carbohydrate binding"/>
    <property type="evidence" value="ECO:0007669"/>
    <property type="project" value="InterPro"/>
</dbReference>
<dbReference type="InterPro" id="IPR006104">
    <property type="entry name" value="Glyco_hydro_2_N"/>
</dbReference>
<dbReference type="InterPro" id="IPR013783">
    <property type="entry name" value="Ig-like_fold"/>
</dbReference>
<keyword evidence="5 7" id="KW-0326">Glycosidase</keyword>
<dbReference type="Pfam" id="PF02929">
    <property type="entry name" value="Bgal_small_N"/>
    <property type="match status" value="1"/>
</dbReference>
<dbReference type="FunFam" id="2.60.40.10:FF:000680">
    <property type="entry name" value="Beta-galactosidase"/>
    <property type="match status" value="1"/>
</dbReference>
<evidence type="ECO:0000256" key="6">
    <source>
        <dbReference type="ARBA" id="ARBA00032230"/>
    </source>
</evidence>
<evidence type="ECO:0000259" key="9">
    <source>
        <dbReference type="SMART" id="SM01038"/>
    </source>
</evidence>
<organism evidence="10 11">
    <name type="scientific">Pontiella desulfatans</name>
    <dbReference type="NCBI Taxonomy" id="2750659"/>
    <lineage>
        <taxon>Bacteria</taxon>
        <taxon>Pseudomonadati</taxon>
        <taxon>Kiritimatiellota</taxon>
        <taxon>Kiritimatiellia</taxon>
        <taxon>Kiritimatiellales</taxon>
        <taxon>Pontiellaceae</taxon>
        <taxon>Pontiella</taxon>
    </lineage>
</organism>
<sequence length="1027" mass="115745">MKHFLISLMAGLALSAQAQEWNDLSILQVNREAPRATMMVYDDAAKAVQYDRTASKWFQSLNGDWKFNWTRSPNDRPVDFYKPAYDVSDWTTIPVPANWEMEGHGLKIYTNIKYPFEKNPPHAPTEWNPVGSYRREFEVSKDWKGRDTFIVFDGVQSAFYLWVNGKKLGYSQGSRTPAEFNLTPYLQDGKNTLAVEVYRWCDGSYLEDQDFWRLSGIYRDVYLWSTPKTHIRDFTVVTDFDENYDNAELAIELDITGTYGSVGVVLLDENGKVVLEKETAHPVSRIVHPVSNPRKWTAESPNLYTLLLTLNDADDKVLEIIPQRVGFRETEIINSRFCMNGVPVLIKGANRHEHHADTGHTIDRASMIRDIQLLKENNFNAVRTCHYPNMPMWYDLCDEYGIMLWDEGNIESHGMDYGAESLAKQPEWKTAHMDRVQRMVERDKNHPSIITWSIGNEAGDGENIAACYQWMKANDPTRPVHYERTEKDRENTDIINTMYSSAAKIRTYTESDWKKPFIICEYMHAMGNSNGGAKEYWDLFYEDNTAQGGFVWDWMDQGIRIPVPEEFKGTIGKGPVKETFYAYGGWFETPAGIPTDGNFCMNGLVSAGQVPHPGTYAMKWLQRNVHVSAVDLSAGTVNIRNWFDFSALSDVVTGKWSIEADGVQVAEGAVADLNIAPHTEKTVHLDLPELTPETGKEYFLIVKFCAKPTYHPLVQDGHLLAWDQFKLPIGTPAVYVPAKGTVSVDESKQALVVTGRDFEVVFDKKSGTLASYKAGGRALVVGGGLPEISRALVNNDIGKNPKVNPALHTASGKARVESVSVENADGVARVTVRKMLPTVKSSFAAVYTVYPDGAVVVDASFDFSQLPEKIGPPLRAGMQWKLAGTLENMEWFGRGGETYMDRNFELISRYAGTVDEQWIDYSRPQENGNKTDVRWAAFTDDEGHGLLVAAEGGPVGIDARFYSPETMRNSKYSFQMKRSDSIYLHVDAAQSGVGGINSWKTPPLDKHRLLNSTYTYRYRLVPVAGSR</sequence>
<dbReference type="InterPro" id="IPR008979">
    <property type="entry name" value="Galactose-bd-like_sf"/>
</dbReference>
<dbReference type="InterPro" id="IPR032312">
    <property type="entry name" value="LacZ_4"/>
</dbReference>
<dbReference type="EMBL" id="CAAHFG010000003">
    <property type="protein sequence ID" value="VGO16399.1"/>
    <property type="molecule type" value="Genomic_DNA"/>
</dbReference>
<dbReference type="GO" id="GO:0009341">
    <property type="term" value="C:beta-galactosidase complex"/>
    <property type="evidence" value="ECO:0007669"/>
    <property type="project" value="InterPro"/>
</dbReference>
<dbReference type="Pfam" id="PF02837">
    <property type="entry name" value="Glyco_hydro_2_N"/>
    <property type="match status" value="1"/>
</dbReference>
<dbReference type="EC" id="3.2.1.23" evidence="3 7"/>
<dbReference type="SUPFAM" id="SSF49785">
    <property type="entry name" value="Galactose-binding domain-like"/>
    <property type="match status" value="1"/>
</dbReference>
<dbReference type="InterPro" id="IPR004199">
    <property type="entry name" value="B-gal_small/dom_5"/>
</dbReference>
<dbReference type="Gene3D" id="2.60.120.260">
    <property type="entry name" value="Galactose-binding domain-like"/>
    <property type="match status" value="1"/>
</dbReference>
<dbReference type="Pfam" id="PF16353">
    <property type="entry name" value="LacZ_4"/>
    <property type="match status" value="1"/>
</dbReference>
<comment type="catalytic activity">
    <reaction evidence="1 7">
        <text>Hydrolysis of terminal non-reducing beta-D-galactose residues in beta-D-galactosides.</text>
        <dbReference type="EC" id="3.2.1.23"/>
    </reaction>
</comment>
<evidence type="ECO:0000256" key="4">
    <source>
        <dbReference type="ARBA" id="ARBA00022801"/>
    </source>
</evidence>
<dbReference type="GO" id="GO:0004565">
    <property type="term" value="F:beta-galactosidase activity"/>
    <property type="evidence" value="ECO:0007669"/>
    <property type="project" value="UniProtKB-EC"/>
</dbReference>
<evidence type="ECO:0000256" key="3">
    <source>
        <dbReference type="ARBA" id="ARBA00012756"/>
    </source>
</evidence>
<dbReference type="InterPro" id="IPR006101">
    <property type="entry name" value="Glyco_hydro_2"/>
</dbReference>
<dbReference type="InterPro" id="IPR006102">
    <property type="entry name" value="Ig-like_GH2"/>
</dbReference>
<keyword evidence="8" id="KW-0732">Signal</keyword>
<dbReference type="RefSeq" id="WP_136081912.1">
    <property type="nucleotide sequence ID" value="NZ_CAAHFG010000003.1"/>
</dbReference>
<dbReference type="PROSITE" id="PS00719">
    <property type="entry name" value="GLYCOSYL_HYDROL_F2_1"/>
    <property type="match status" value="1"/>
</dbReference>
<feature type="chain" id="PRO_5025684146" description="Beta-galactosidase" evidence="8">
    <location>
        <begin position="19"/>
        <end position="1027"/>
    </location>
</feature>
<dbReference type="Gene3D" id="3.20.20.80">
    <property type="entry name" value="Glycosidases"/>
    <property type="match status" value="1"/>
</dbReference>
<protein>
    <recommendedName>
        <fullName evidence="3 7">Beta-galactosidase</fullName>
        <ecNumber evidence="3 7">3.2.1.23</ecNumber>
    </recommendedName>
    <alternativeName>
        <fullName evidence="6 7">Lactase</fullName>
    </alternativeName>
</protein>
<feature type="signal peptide" evidence="8">
    <location>
        <begin position="1"/>
        <end position="18"/>
    </location>
</feature>
<keyword evidence="4 7" id="KW-0378">Hydrolase</keyword>
<accession>A0A6C2U934</accession>
<feature type="domain" description="Beta galactosidase small chain/" evidence="9">
    <location>
        <begin position="752"/>
        <end position="1021"/>
    </location>
</feature>
<proteinExistence type="inferred from homology"/>
<name>A0A6C2U934_PONDE</name>
<dbReference type="SUPFAM" id="SSF74650">
    <property type="entry name" value="Galactose mutarotase-like"/>
    <property type="match status" value="1"/>
</dbReference>
<dbReference type="GO" id="GO:0005990">
    <property type="term" value="P:lactose catabolic process"/>
    <property type="evidence" value="ECO:0007669"/>
    <property type="project" value="TreeGrafter"/>
</dbReference>
<gene>
    <name evidence="10" type="primary">lacZ_16</name>
    <name evidence="10" type="ORF">PDESU_04990</name>
</gene>
<keyword evidence="11" id="KW-1185">Reference proteome</keyword>
<dbReference type="SUPFAM" id="SSF51445">
    <property type="entry name" value="(Trans)glycosidases"/>
    <property type="match status" value="1"/>
</dbReference>
<dbReference type="InterPro" id="IPR017853">
    <property type="entry name" value="GH"/>
</dbReference>
<evidence type="ECO:0000313" key="11">
    <source>
        <dbReference type="Proteomes" id="UP000366872"/>
    </source>
</evidence>
<comment type="similarity">
    <text evidence="2 7">Belongs to the glycosyl hydrolase 2 family.</text>
</comment>
<evidence type="ECO:0000256" key="7">
    <source>
        <dbReference type="RuleBase" id="RU361154"/>
    </source>
</evidence>
<evidence type="ECO:0000256" key="1">
    <source>
        <dbReference type="ARBA" id="ARBA00001412"/>
    </source>
</evidence>
<dbReference type="Pfam" id="PF02836">
    <property type="entry name" value="Glyco_hydro_2_C"/>
    <property type="match status" value="1"/>
</dbReference>
<dbReference type="InterPro" id="IPR011013">
    <property type="entry name" value="Gal_mutarotase_sf_dom"/>
</dbReference>
<evidence type="ECO:0000256" key="2">
    <source>
        <dbReference type="ARBA" id="ARBA00007401"/>
    </source>
</evidence>
<reference evidence="10 11" key="1">
    <citation type="submission" date="2019-04" db="EMBL/GenBank/DDBJ databases">
        <authorList>
            <person name="Van Vliet M D."/>
        </authorList>
    </citation>
    <scope>NUCLEOTIDE SEQUENCE [LARGE SCALE GENOMIC DNA]</scope>
    <source>
        <strain evidence="10 11">F1</strain>
    </source>
</reference>
<dbReference type="Proteomes" id="UP000366872">
    <property type="component" value="Unassembled WGS sequence"/>
</dbReference>
<dbReference type="InterPro" id="IPR014718">
    <property type="entry name" value="GH-type_carb-bd"/>
</dbReference>
<dbReference type="InterPro" id="IPR050347">
    <property type="entry name" value="Bact_Beta-galactosidase"/>
</dbReference>
<dbReference type="InterPro" id="IPR036156">
    <property type="entry name" value="Beta-gal/glucu_dom_sf"/>
</dbReference>
<dbReference type="InterPro" id="IPR023230">
    <property type="entry name" value="Glyco_hydro_2_CS"/>
</dbReference>
<dbReference type="InterPro" id="IPR006103">
    <property type="entry name" value="Glyco_hydro_2_cat"/>
</dbReference>